<keyword evidence="1" id="KW-0802">TPR repeat</keyword>
<organism evidence="2 3">
    <name type="scientific">Neolecta irregularis (strain DAH-3)</name>
    <dbReference type="NCBI Taxonomy" id="1198029"/>
    <lineage>
        <taxon>Eukaryota</taxon>
        <taxon>Fungi</taxon>
        <taxon>Dikarya</taxon>
        <taxon>Ascomycota</taxon>
        <taxon>Taphrinomycotina</taxon>
        <taxon>Neolectales</taxon>
        <taxon>Neolectaceae</taxon>
        <taxon>Neolecta</taxon>
    </lineage>
</organism>
<protein>
    <submittedName>
        <fullName evidence="2">Transcription factor tau subunit sfc4</fullName>
    </submittedName>
</protein>
<dbReference type="GO" id="GO:0043035">
    <property type="term" value="F:chromatin insulator sequence binding"/>
    <property type="evidence" value="ECO:0007669"/>
    <property type="project" value="EnsemblFungi"/>
</dbReference>
<dbReference type="SUPFAM" id="SSF48452">
    <property type="entry name" value="TPR-like"/>
    <property type="match status" value="3"/>
</dbReference>
<dbReference type="InterPro" id="IPR039340">
    <property type="entry name" value="Tfc4/TFIIIC-102/Sfc4"/>
</dbReference>
<evidence type="ECO:0000313" key="3">
    <source>
        <dbReference type="Proteomes" id="UP000186594"/>
    </source>
</evidence>
<dbReference type="PANTHER" id="PTHR23082">
    <property type="entry name" value="TRANSCRIPTION INITIATION FACTOR IIIC TFIIIC , POLYPEPTIDE 3-RELATED"/>
    <property type="match status" value="1"/>
</dbReference>
<dbReference type="EMBL" id="LXFE01001087">
    <property type="protein sequence ID" value="OLL23932.1"/>
    <property type="molecule type" value="Genomic_DNA"/>
</dbReference>
<name>A0A1U7LN11_NEOID</name>
<evidence type="ECO:0000256" key="1">
    <source>
        <dbReference type="PROSITE-ProRule" id="PRU00339"/>
    </source>
</evidence>
<dbReference type="PROSITE" id="PS50005">
    <property type="entry name" value="TPR"/>
    <property type="match status" value="2"/>
</dbReference>
<sequence>MDYGDPSDDLHYETANTAYSAGRLSDEGDFVEIEEFDKFAAFEQDDSDDSDYINEDFENVLKGVAGVGSNFDLVDTNGEMSDFHNDLKAVAGFKKVHRDRRGGRRAMVDLEPSHEVKGLMGRANQAYATGDLDEALKHLKEIIRIDFNVFSAWQTLGLVHKERGNEEKCLLAWITAAHLRPKEADLWIDCARMSQNSQHYSQAIYCLNRAIRHQPTNVSVIWERTLLYKSLKNTAKVIEGFKLLLNLVPNDMNIIRELSRTYIDQNRISDAVQLYESALASYQNRKTRIDASGDFGWSELNMMSELYMLGKRWAQCINLIKICARWLNGRRSESYWDEFEDDREFDIDDDRRKACKKFNSNDHQDYSLPIDIRVKLGLCRLRLGILDESMRQFDLLMNHDPSNFADALFDVGESLCQEGYFEEALEFFAPLIELEATNGPSLWSAMAKCYKGLGDMEDAEECYRAVIATLPKDIDSRIQLAEFYESMERREEALTLVNEVLRLRKEQHTPPEIEGGNVARSVEDNAALIESQVPGTTRSRKPGCRSTLEERLAAEKERCEQIIFRNRKLEMLEKDLDKGQSFVIKEWMETAAELIDDFRHVSAFYPSERSTKFTGLRSLTNRSKKVDLDKSLKGMATRLQTSIDLGDGDVNPHDAEETEFRGLSFDRWLDIFLQYAILLTCEGDIREAYEIIKSAQMVNVFYQNSKRNLLTYVVNMACAFQAMDFEEAQNTCRWFTNTFRFMSDGYRFWNRVSDTNALVANPSTKYLLRQIKAIDGAMTGDTLPGSATLSRKDSQGDPVKPNSYNVSLLMLYGHGLAAARSHIHALNYYTRAFSLVPTDPLINLSIAIAHLHRAMQRQTSNRQHQILQGLIFLFHYYEWRIKQGLCERQEAEFNVGRAFHQLGLMHLAIPYYERVLALSHELHNAAFESVGIGRQDLASETAGPLAKEVTLKFLTL</sequence>
<dbReference type="Pfam" id="PF13374">
    <property type="entry name" value="TPR_10"/>
    <property type="match status" value="1"/>
</dbReference>
<dbReference type="OrthoDB" id="9991317at2759"/>
<feature type="repeat" description="TPR" evidence="1">
    <location>
        <begin position="405"/>
        <end position="438"/>
    </location>
</feature>
<accession>A0A1U7LN11</accession>
<dbReference type="AlphaFoldDB" id="A0A1U7LN11"/>
<feature type="repeat" description="TPR" evidence="1">
    <location>
        <begin position="440"/>
        <end position="473"/>
    </location>
</feature>
<dbReference type="Pfam" id="PF13181">
    <property type="entry name" value="TPR_8"/>
    <property type="match status" value="2"/>
</dbReference>
<comment type="caution">
    <text evidence="2">The sequence shown here is derived from an EMBL/GenBank/DDBJ whole genome shotgun (WGS) entry which is preliminary data.</text>
</comment>
<dbReference type="GO" id="GO:0000127">
    <property type="term" value="C:transcription factor TFIIIC complex"/>
    <property type="evidence" value="ECO:0007669"/>
    <property type="project" value="EnsemblFungi"/>
</dbReference>
<dbReference type="Gene3D" id="1.25.40.10">
    <property type="entry name" value="Tetratricopeptide repeat domain"/>
    <property type="match status" value="2"/>
</dbReference>
<dbReference type="GO" id="GO:0000995">
    <property type="term" value="F:RNA polymerase III general transcription initiation factor activity"/>
    <property type="evidence" value="ECO:0007669"/>
    <property type="project" value="EnsemblFungi"/>
</dbReference>
<proteinExistence type="predicted"/>
<dbReference type="SMART" id="SM00028">
    <property type="entry name" value="TPR"/>
    <property type="match status" value="11"/>
</dbReference>
<reference evidence="2 3" key="1">
    <citation type="submission" date="2016-04" db="EMBL/GenBank/DDBJ databases">
        <title>Evolutionary innovation and constraint leading to complex multicellularity in the Ascomycota.</title>
        <authorList>
            <person name="Cisse O."/>
            <person name="Nguyen A."/>
            <person name="Hewitt D.A."/>
            <person name="Jedd G."/>
            <person name="Stajich J.E."/>
        </authorList>
    </citation>
    <scope>NUCLEOTIDE SEQUENCE [LARGE SCALE GENOMIC DNA]</scope>
    <source>
        <strain evidence="2 3">DAH-3</strain>
    </source>
</reference>
<dbReference type="InterPro" id="IPR019734">
    <property type="entry name" value="TPR_rpt"/>
</dbReference>
<gene>
    <name evidence="2" type="ORF">NEOLI_003132</name>
</gene>
<keyword evidence="3" id="KW-1185">Reference proteome</keyword>
<dbReference type="GO" id="GO:0006384">
    <property type="term" value="P:transcription initiation at RNA polymerase III promoter"/>
    <property type="evidence" value="ECO:0007669"/>
    <property type="project" value="EnsemblFungi"/>
</dbReference>
<dbReference type="STRING" id="1198029.A0A1U7LN11"/>
<dbReference type="PANTHER" id="PTHR23082:SF0">
    <property type="entry name" value="GENERAL TRANSCRIPTION FACTOR 3C POLYPEPTIDE 3"/>
    <property type="match status" value="1"/>
</dbReference>
<dbReference type="OMA" id="SSPNMKF"/>
<dbReference type="InterPro" id="IPR011990">
    <property type="entry name" value="TPR-like_helical_dom_sf"/>
</dbReference>
<evidence type="ECO:0000313" key="2">
    <source>
        <dbReference type="EMBL" id="OLL23932.1"/>
    </source>
</evidence>
<dbReference type="Proteomes" id="UP000186594">
    <property type="component" value="Unassembled WGS sequence"/>
</dbReference>